<evidence type="ECO:0000256" key="1">
    <source>
        <dbReference type="SAM" id="SignalP"/>
    </source>
</evidence>
<accession>A0ABX1E3P5</accession>
<keyword evidence="3" id="KW-1185">Reference proteome</keyword>
<reference evidence="2 3" key="1">
    <citation type="submission" date="2020-03" db="EMBL/GenBank/DDBJ databases">
        <title>Roseomonas selenitidurans sp. nov. isolated from urban soil.</title>
        <authorList>
            <person name="Liu H."/>
        </authorList>
    </citation>
    <scope>NUCLEOTIDE SEQUENCE [LARGE SCALE GENOMIC DNA]</scope>
    <source>
        <strain evidence="2 3">BU-1</strain>
    </source>
</reference>
<dbReference type="InterPro" id="IPR036737">
    <property type="entry name" value="OmpA-like_sf"/>
</dbReference>
<feature type="chain" id="PRO_5047111426" description="OmpA-like domain-containing protein" evidence="1">
    <location>
        <begin position="17"/>
        <end position="127"/>
    </location>
</feature>
<feature type="signal peptide" evidence="1">
    <location>
        <begin position="1"/>
        <end position="16"/>
    </location>
</feature>
<protein>
    <recommendedName>
        <fullName evidence="4">OmpA-like domain-containing protein</fullName>
    </recommendedName>
</protein>
<evidence type="ECO:0008006" key="4">
    <source>
        <dbReference type="Google" id="ProtNLM"/>
    </source>
</evidence>
<dbReference type="SUPFAM" id="SSF103088">
    <property type="entry name" value="OmpA-like"/>
    <property type="match status" value="1"/>
</dbReference>
<gene>
    <name evidence="2" type="ORF">HEQ75_12640</name>
</gene>
<keyword evidence="1" id="KW-0732">Signal</keyword>
<proteinExistence type="predicted"/>
<dbReference type="EMBL" id="JAAVNE010000018">
    <property type="protein sequence ID" value="NKC31706.1"/>
    <property type="molecule type" value="Genomic_DNA"/>
</dbReference>
<organism evidence="2 3">
    <name type="scientific">Falsiroseomonas selenitidurans</name>
    <dbReference type="NCBI Taxonomy" id="2716335"/>
    <lineage>
        <taxon>Bacteria</taxon>
        <taxon>Pseudomonadati</taxon>
        <taxon>Pseudomonadota</taxon>
        <taxon>Alphaproteobacteria</taxon>
        <taxon>Acetobacterales</taxon>
        <taxon>Roseomonadaceae</taxon>
        <taxon>Falsiroseomonas</taxon>
    </lineage>
</organism>
<evidence type="ECO:0000313" key="2">
    <source>
        <dbReference type="EMBL" id="NKC31706.1"/>
    </source>
</evidence>
<evidence type="ECO:0000313" key="3">
    <source>
        <dbReference type="Proteomes" id="UP000787635"/>
    </source>
</evidence>
<name>A0ABX1E3P5_9PROT</name>
<dbReference type="Proteomes" id="UP000787635">
    <property type="component" value="Unassembled WGS sequence"/>
</dbReference>
<dbReference type="RefSeq" id="WP_168031006.1">
    <property type="nucleotide sequence ID" value="NZ_JAAVNE010000018.1"/>
</dbReference>
<sequence>MRFLPLLLLLATPVLAQAPPPACTFPRGGEELNEDCLALLAGIAADWQAAQARGAAPGLAVRGFAREQQGPRLDGLISRRRAVAVAEELRRLGVDPDRLEVTTPALPDRQAGRLVDPFSRRVEIVAR</sequence>
<dbReference type="Gene3D" id="3.30.1330.60">
    <property type="entry name" value="OmpA-like domain"/>
    <property type="match status" value="1"/>
</dbReference>
<comment type="caution">
    <text evidence="2">The sequence shown here is derived from an EMBL/GenBank/DDBJ whole genome shotgun (WGS) entry which is preliminary data.</text>
</comment>